<organism evidence="2 3">
    <name type="scientific">Hymenobacter cellulosivorans</name>
    <dbReference type="NCBI Taxonomy" id="2932249"/>
    <lineage>
        <taxon>Bacteria</taxon>
        <taxon>Pseudomonadati</taxon>
        <taxon>Bacteroidota</taxon>
        <taxon>Cytophagia</taxon>
        <taxon>Cytophagales</taxon>
        <taxon>Hymenobacteraceae</taxon>
        <taxon>Hymenobacter</taxon>
    </lineage>
</organism>
<gene>
    <name evidence="2" type="ORF">MUN80_22800</name>
</gene>
<feature type="signal peptide" evidence="1">
    <location>
        <begin position="1"/>
        <end position="20"/>
    </location>
</feature>
<feature type="chain" id="PRO_5046918600" description="CHRD domain-containing protein" evidence="1">
    <location>
        <begin position="21"/>
        <end position="149"/>
    </location>
</feature>
<dbReference type="EMBL" id="CP095049">
    <property type="protein sequence ID" value="UOQ52567.1"/>
    <property type="molecule type" value="Genomic_DNA"/>
</dbReference>
<evidence type="ECO:0000256" key="1">
    <source>
        <dbReference type="SAM" id="SignalP"/>
    </source>
</evidence>
<dbReference type="PROSITE" id="PS51257">
    <property type="entry name" value="PROKAR_LIPOPROTEIN"/>
    <property type="match status" value="1"/>
</dbReference>
<sequence>MTTRFFATFLLAAALLSSCEDETVTPTTTTTDTESSITVNVSENGAAPYLLKSAQVVSANYKSAATSLTLSGKLSNGQSIRLEFSRTPSSTAPANSTNELRAVLGSTVGTDATGTTSYDAQKKQASGSFSATFPTIGPITGSFAGVPVP</sequence>
<protein>
    <recommendedName>
        <fullName evidence="4">CHRD domain-containing protein</fullName>
    </recommendedName>
</protein>
<reference evidence="2 3" key="1">
    <citation type="submission" date="2022-04" db="EMBL/GenBank/DDBJ databases">
        <title>Hymenobacter sp. isolated from the air.</title>
        <authorList>
            <person name="Won M."/>
            <person name="Lee C.-M."/>
            <person name="Woen H.-Y."/>
            <person name="Kwon S.-W."/>
        </authorList>
    </citation>
    <scope>NUCLEOTIDE SEQUENCE [LARGE SCALE GENOMIC DNA]</scope>
    <source>
        <strain evidence="3">5116 S-27</strain>
    </source>
</reference>
<proteinExistence type="predicted"/>
<dbReference type="Proteomes" id="UP000831785">
    <property type="component" value="Chromosome"/>
</dbReference>
<name>A0ABY4F7B7_9BACT</name>
<dbReference type="RefSeq" id="WP_244716669.1">
    <property type="nucleotide sequence ID" value="NZ_CP095049.1"/>
</dbReference>
<accession>A0ABY4F7B7</accession>
<evidence type="ECO:0000313" key="3">
    <source>
        <dbReference type="Proteomes" id="UP000831785"/>
    </source>
</evidence>
<keyword evidence="1" id="KW-0732">Signal</keyword>
<evidence type="ECO:0000313" key="2">
    <source>
        <dbReference type="EMBL" id="UOQ52567.1"/>
    </source>
</evidence>
<keyword evidence="3" id="KW-1185">Reference proteome</keyword>
<evidence type="ECO:0008006" key="4">
    <source>
        <dbReference type="Google" id="ProtNLM"/>
    </source>
</evidence>